<comment type="caution">
    <text evidence="4">The sequence shown here is derived from an EMBL/GenBank/DDBJ whole genome shotgun (WGS) entry which is preliminary data.</text>
</comment>
<sequence length="664" mass="70967">MPHDQLSALYPRERLATVLPPPGRWRPLPPAADRAAWDAVPEPARARTLALARTHLAEELPELPADGFTAYGRTGDRERYERAYFARRTRLNAAVAHTVLAGPGTATAQLDALVRLVCAEPTWCVPAHEQSHDAQGDPAPDPARPTVDLFAADTAALLAHTLLLVGDELPEETAALARAEVRSRVLVPYRARDDWWWLGLGGEKLNNWTSWIISNILPAALLLEETAEELLESVARAVGTLERYLDSLPEDGGCDEGIAYWWRSAASYFECVEALAHATGDPAALRLPKTAALARYPVTAHVAGPWFVNFADGRPRMGKVEPGLLFRYGRRVAEPEVAALATATPPTDSLDAPDVSLARLLTPLLDAEWQAAAAEGAGRPPLVRQRWLPDTELLVAREREGDPEGLFLAAKGGHNGEFHNHNDVGSFVLANGGVPVVIDLGVGTYSRKTFGPDRYDIWTMGSAWHNLPLVNDVQQAPGEEHAARDVTAVLTDAAVSLELDLAATWPANAQVAAWRRALTLRRADAEGPAEVAVEETWRLAAPPSALALHLVTTHPVAAGPTPGSLLLGAPGHRVLLGYDPSLFCMAAEERAVDDPKLAAVWGPTVHRVRLVATAPTAEGTTRLTFRAAETARAGDARAGDARAGGAPAGAASAEAGGDHRGGRP</sequence>
<proteinExistence type="predicted"/>
<feature type="compositionally biased region" description="Low complexity" evidence="2">
    <location>
        <begin position="641"/>
        <end position="655"/>
    </location>
</feature>
<feature type="region of interest" description="Disordered" evidence="2">
    <location>
        <begin position="632"/>
        <end position="664"/>
    </location>
</feature>
<dbReference type="Gene3D" id="1.50.10.100">
    <property type="entry name" value="Chondroitin AC/alginate lyase"/>
    <property type="match status" value="1"/>
</dbReference>
<dbReference type="Proteomes" id="UP000314251">
    <property type="component" value="Unassembled WGS sequence"/>
</dbReference>
<dbReference type="GO" id="GO:0016829">
    <property type="term" value="F:lyase activity"/>
    <property type="evidence" value="ECO:0007669"/>
    <property type="project" value="InterPro"/>
</dbReference>
<dbReference type="EMBL" id="VDLY02000005">
    <property type="protein sequence ID" value="KAB8166970.1"/>
    <property type="molecule type" value="Genomic_DNA"/>
</dbReference>
<accession>A0A5N6AGK9</accession>
<dbReference type="Pfam" id="PF07940">
    <property type="entry name" value="Hepar_II_III_C"/>
    <property type="match status" value="1"/>
</dbReference>
<dbReference type="InterPro" id="IPR008929">
    <property type="entry name" value="Chondroitin_lyas"/>
</dbReference>
<comment type="subcellular location">
    <subcellularLocation>
        <location evidence="1">Cell envelope</location>
    </subcellularLocation>
</comment>
<evidence type="ECO:0000313" key="5">
    <source>
        <dbReference type="Proteomes" id="UP000314251"/>
    </source>
</evidence>
<dbReference type="RefSeq" id="WP_139667324.1">
    <property type="nucleotide sequence ID" value="NZ_VDLY02000005.1"/>
</dbReference>
<dbReference type="InterPro" id="IPR012480">
    <property type="entry name" value="Hepar_II_III_C"/>
</dbReference>
<dbReference type="GO" id="GO:0030313">
    <property type="term" value="C:cell envelope"/>
    <property type="evidence" value="ECO:0007669"/>
    <property type="project" value="UniProtKB-SubCell"/>
</dbReference>
<name>A0A5N6AGK9_9ACTN</name>
<dbReference type="OrthoDB" id="9793856at2"/>
<reference evidence="4" key="1">
    <citation type="submission" date="2019-10" db="EMBL/GenBank/DDBJ databases">
        <title>Nonomuraea sp. nov., isolated from Phyllanthus amarus.</title>
        <authorList>
            <person name="Klykleung N."/>
            <person name="Tanasupawat S."/>
        </authorList>
    </citation>
    <scope>NUCLEOTIDE SEQUENCE [LARGE SCALE GENOMIC DNA]</scope>
    <source>
        <strain evidence="4">3MP-10</strain>
    </source>
</reference>
<dbReference type="Gene3D" id="2.70.98.70">
    <property type="match status" value="1"/>
</dbReference>
<dbReference type="AlphaFoldDB" id="A0A5N6AGK9"/>
<evidence type="ECO:0000256" key="1">
    <source>
        <dbReference type="ARBA" id="ARBA00004196"/>
    </source>
</evidence>
<feature type="domain" description="Heparinase II/III-like C-terminal" evidence="3">
    <location>
        <begin position="409"/>
        <end position="524"/>
    </location>
</feature>
<evidence type="ECO:0000256" key="2">
    <source>
        <dbReference type="SAM" id="MobiDB-lite"/>
    </source>
</evidence>
<gene>
    <name evidence="4" type="ORF">FH607_008645</name>
</gene>
<keyword evidence="5" id="KW-1185">Reference proteome</keyword>
<dbReference type="SUPFAM" id="SSF48230">
    <property type="entry name" value="Chondroitin AC/alginate lyase"/>
    <property type="match status" value="1"/>
</dbReference>
<evidence type="ECO:0000259" key="3">
    <source>
        <dbReference type="Pfam" id="PF07940"/>
    </source>
</evidence>
<evidence type="ECO:0000313" key="4">
    <source>
        <dbReference type="EMBL" id="KAB8166970.1"/>
    </source>
</evidence>
<organism evidence="4 5">
    <name type="scientific">Streptomyces mimosae</name>
    <dbReference type="NCBI Taxonomy" id="2586635"/>
    <lineage>
        <taxon>Bacteria</taxon>
        <taxon>Bacillati</taxon>
        <taxon>Actinomycetota</taxon>
        <taxon>Actinomycetes</taxon>
        <taxon>Kitasatosporales</taxon>
        <taxon>Streptomycetaceae</taxon>
        <taxon>Streptomyces</taxon>
    </lineage>
</organism>
<protein>
    <submittedName>
        <fullName evidence="4">Heparinase</fullName>
    </submittedName>
</protein>